<evidence type="ECO:0000256" key="1">
    <source>
        <dbReference type="SAM" id="MobiDB-lite"/>
    </source>
</evidence>
<dbReference type="KEGG" id="sna:Snas_4717"/>
<protein>
    <submittedName>
        <fullName evidence="2">Uncharacterized protein</fullName>
    </submittedName>
</protein>
<proteinExistence type="predicted"/>
<dbReference type="EMBL" id="CP001778">
    <property type="protein sequence ID" value="ADD44360.1"/>
    <property type="molecule type" value="Genomic_DNA"/>
</dbReference>
<organism evidence="2 3">
    <name type="scientific">Stackebrandtia nassauensis (strain DSM 44728 / CIP 108903 / NRRL B-16338 / NBRC 102104 / LLR-40K-21)</name>
    <dbReference type="NCBI Taxonomy" id="446470"/>
    <lineage>
        <taxon>Bacteria</taxon>
        <taxon>Bacillati</taxon>
        <taxon>Actinomycetota</taxon>
        <taxon>Actinomycetes</taxon>
        <taxon>Glycomycetales</taxon>
        <taxon>Glycomycetaceae</taxon>
        <taxon>Stackebrandtia</taxon>
    </lineage>
</organism>
<feature type="region of interest" description="Disordered" evidence="1">
    <location>
        <begin position="38"/>
        <end position="57"/>
    </location>
</feature>
<evidence type="ECO:0000313" key="3">
    <source>
        <dbReference type="Proteomes" id="UP000000844"/>
    </source>
</evidence>
<dbReference type="STRING" id="446470.Snas_4717"/>
<name>D3Q7L8_STANL</name>
<dbReference type="Proteomes" id="UP000000844">
    <property type="component" value="Chromosome"/>
</dbReference>
<evidence type="ECO:0000313" key="2">
    <source>
        <dbReference type="EMBL" id="ADD44360.1"/>
    </source>
</evidence>
<accession>D3Q7L8</accession>
<reference evidence="2 3" key="1">
    <citation type="journal article" date="2009" name="Stand. Genomic Sci.">
        <title>Complete genome sequence of Stackebrandtia nassauensis type strain (LLR-40K-21).</title>
        <authorList>
            <person name="Munk C."/>
            <person name="Lapidus A."/>
            <person name="Copeland A."/>
            <person name="Jando M."/>
            <person name="Mayilraj S."/>
            <person name="Glavina Del Rio T."/>
            <person name="Nolan M."/>
            <person name="Chen F."/>
            <person name="Lucas S."/>
            <person name="Tice H."/>
            <person name="Cheng J.F."/>
            <person name="Han C."/>
            <person name="Detter J.C."/>
            <person name="Bruce D."/>
            <person name="Goodwin L."/>
            <person name="Chain P."/>
            <person name="Pitluck S."/>
            <person name="Goker M."/>
            <person name="Ovchinikova G."/>
            <person name="Pati A."/>
            <person name="Ivanova N."/>
            <person name="Mavromatis K."/>
            <person name="Chen A."/>
            <person name="Palaniappan K."/>
            <person name="Land M."/>
            <person name="Hauser L."/>
            <person name="Chang Y.J."/>
            <person name="Jeffries C.D."/>
            <person name="Bristow J."/>
            <person name="Eisen J.A."/>
            <person name="Markowitz V."/>
            <person name="Hugenholtz P."/>
            <person name="Kyrpides N.C."/>
            <person name="Klenk H.P."/>
        </authorList>
    </citation>
    <scope>NUCLEOTIDE SEQUENCE [LARGE SCALE GENOMIC DNA]</scope>
    <source>
        <strain evidence="3">DSM 44728 / CIP 108903 / NRRL B-16338 / NBRC 102104 / LLR-40K-21</strain>
    </source>
</reference>
<sequence length="105" mass="11000">MRRIGALLVVLAIVLTGVEWCLAHQHPEVAAASVADCPAPGTHHEAEQSARQPGVASGVACQAPEVPAVIIDAPIERDHADSLGHKHFRSQSGATRLIGLCISRT</sequence>
<dbReference type="HOGENOM" id="CLU_2234924_0_0_11"/>
<keyword evidence="3" id="KW-1185">Reference proteome</keyword>
<gene>
    <name evidence="2" type="ordered locus">Snas_4717</name>
</gene>
<dbReference type="AlphaFoldDB" id="D3Q7L8"/>